<organism evidence="1 2">
    <name type="scientific">Paxillus rubicundulus Ve08.2h10</name>
    <dbReference type="NCBI Taxonomy" id="930991"/>
    <lineage>
        <taxon>Eukaryota</taxon>
        <taxon>Fungi</taxon>
        <taxon>Dikarya</taxon>
        <taxon>Basidiomycota</taxon>
        <taxon>Agaricomycotina</taxon>
        <taxon>Agaricomycetes</taxon>
        <taxon>Agaricomycetidae</taxon>
        <taxon>Boletales</taxon>
        <taxon>Paxilineae</taxon>
        <taxon>Paxillaceae</taxon>
        <taxon>Paxillus</taxon>
    </lineage>
</organism>
<accession>A0A0D0DE66</accession>
<feature type="non-terminal residue" evidence="1">
    <location>
        <position position="52"/>
    </location>
</feature>
<proteinExistence type="predicted"/>
<dbReference type="HOGENOM" id="CLU_3093044_0_0_1"/>
<reference evidence="2" key="2">
    <citation type="submission" date="2015-01" db="EMBL/GenBank/DDBJ databases">
        <title>Evolutionary Origins and Diversification of the Mycorrhizal Mutualists.</title>
        <authorList>
            <consortium name="DOE Joint Genome Institute"/>
            <consortium name="Mycorrhizal Genomics Consortium"/>
            <person name="Kohler A."/>
            <person name="Kuo A."/>
            <person name="Nagy L.G."/>
            <person name="Floudas D."/>
            <person name="Copeland A."/>
            <person name="Barry K.W."/>
            <person name="Cichocki N."/>
            <person name="Veneault-Fourrey C."/>
            <person name="LaButti K."/>
            <person name="Lindquist E.A."/>
            <person name="Lipzen A."/>
            <person name="Lundell T."/>
            <person name="Morin E."/>
            <person name="Murat C."/>
            <person name="Riley R."/>
            <person name="Ohm R."/>
            <person name="Sun H."/>
            <person name="Tunlid A."/>
            <person name="Henrissat B."/>
            <person name="Grigoriev I.V."/>
            <person name="Hibbett D.S."/>
            <person name="Martin F."/>
        </authorList>
    </citation>
    <scope>NUCLEOTIDE SEQUENCE [LARGE SCALE GENOMIC DNA]</scope>
    <source>
        <strain evidence="2">Ve08.2h10</strain>
    </source>
</reference>
<name>A0A0D0DE66_9AGAM</name>
<protein>
    <submittedName>
        <fullName evidence="1">Uncharacterized protein</fullName>
    </submittedName>
</protein>
<evidence type="ECO:0000313" key="1">
    <source>
        <dbReference type="EMBL" id="KIK79114.1"/>
    </source>
</evidence>
<dbReference type="AlphaFoldDB" id="A0A0D0DE66"/>
<evidence type="ECO:0000313" key="2">
    <source>
        <dbReference type="Proteomes" id="UP000054538"/>
    </source>
</evidence>
<reference evidence="1 2" key="1">
    <citation type="submission" date="2014-04" db="EMBL/GenBank/DDBJ databases">
        <authorList>
            <consortium name="DOE Joint Genome Institute"/>
            <person name="Kuo A."/>
            <person name="Kohler A."/>
            <person name="Jargeat P."/>
            <person name="Nagy L.G."/>
            <person name="Floudas D."/>
            <person name="Copeland A."/>
            <person name="Barry K.W."/>
            <person name="Cichocki N."/>
            <person name="Veneault-Fourrey C."/>
            <person name="LaButti K."/>
            <person name="Lindquist E.A."/>
            <person name="Lipzen A."/>
            <person name="Lundell T."/>
            <person name="Morin E."/>
            <person name="Murat C."/>
            <person name="Sun H."/>
            <person name="Tunlid A."/>
            <person name="Henrissat B."/>
            <person name="Grigoriev I.V."/>
            <person name="Hibbett D.S."/>
            <person name="Martin F."/>
            <person name="Nordberg H.P."/>
            <person name="Cantor M.N."/>
            <person name="Hua S.X."/>
        </authorList>
    </citation>
    <scope>NUCLEOTIDE SEQUENCE [LARGE SCALE GENOMIC DNA]</scope>
    <source>
        <strain evidence="1 2">Ve08.2h10</strain>
    </source>
</reference>
<dbReference type="Proteomes" id="UP000054538">
    <property type="component" value="Unassembled WGS sequence"/>
</dbReference>
<gene>
    <name evidence="1" type="ORF">PAXRUDRAFT_834265</name>
</gene>
<keyword evidence="2" id="KW-1185">Reference proteome</keyword>
<dbReference type="EMBL" id="KN826375">
    <property type="protein sequence ID" value="KIK79114.1"/>
    <property type="molecule type" value="Genomic_DNA"/>
</dbReference>
<dbReference type="InParanoid" id="A0A0D0DE66"/>
<sequence>MTANGECVLGEYRAQSRDTSQSVYVTTGINVLHRYRKKEGRKNRVRKPPPIS</sequence>